<dbReference type="PANTHER" id="PTHR30007:SF1">
    <property type="entry name" value="BLR1914 PROTEIN"/>
    <property type="match status" value="1"/>
</dbReference>
<dbReference type="InterPro" id="IPR025161">
    <property type="entry name" value="IS402-like_dom"/>
</dbReference>
<feature type="domain" description="Insertion element IS402-like" evidence="1">
    <location>
        <begin position="15"/>
        <end position="83"/>
    </location>
</feature>
<protein>
    <recommendedName>
        <fullName evidence="1">Insertion element IS402-like domain-containing protein</fullName>
    </recommendedName>
</protein>
<sequence>MAQRRLPEEFAAVAVHHLPPDRPPGPDGGRPRTPNRVVLKVLWYVLTTGCRWRDVPPDMGCSGETARCRLIEWEELGVWARVHLDFLRLLRRDGELEHETAIVDSALVRVDGAGEKTGPCPVDRGRLGCKYSRTVGRDGAALGVKVAGTNASDHT</sequence>
<dbReference type="Pfam" id="PF13340">
    <property type="entry name" value="DUF4096"/>
    <property type="match status" value="1"/>
</dbReference>
<keyword evidence="3" id="KW-1185">Reference proteome</keyword>
<evidence type="ECO:0000259" key="1">
    <source>
        <dbReference type="Pfam" id="PF13340"/>
    </source>
</evidence>
<dbReference type="EMBL" id="CP036265">
    <property type="protein sequence ID" value="QDT14579.1"/>
    <property type="molecule type" value="Genomic_DNA"/>
</dbReference>
<organism evidence="2 3">
    <name type="scientific">Alienimonas californiensis</name>
    <dbReference type="NCBI Taxonomy" id="2527989"/>
    <lineage>
        <taxon>Bacteria</taxon>
        <taxon>Pseudomonadati</taxon>
        <taxon>Planctomycetota</taxon>
        <taxon>Planctomycetia</taxon>
        <taxon>Planctomycetales</taxon>
        <taxon>Planctomycetaceae</taxon>
        <taxon>Alienimonas</taxon>
    </lineage>
</organism>
<dbReference type="AlphaFoldDB" id="A0A517P5C4"/>
<accession>A0A517P5C4</accession>
<name>A0A517P5C4_9PLAN</name>
<reference evidence="2 3" key="1">
    <citation type="submission" date="2019-02" db="EMBL/GenBank/DDBJ databases">
        <title>Deep-cultivation of Planctomycetes and their phenomic and genomic characterization uncovers novel biology.</title>
        <authorList>
            <person name="Wiegand S."/>
            <person name="Jogler M."/>
            <person name="Boedeker C."/>
            <person name="Pinto D."/>
            <person name="Vollmers J."/>
            <person name="Rivas-Marin E."/>
            <person name="Kohn T."/>
            <person name="Peeters S.H."/>
            <person name="Heuer A."/>
            <person name="Rast P."/>
            <person name="Oberbeckmann S."/>
            <person name="Bunk B."/>
            <person name="Jeske O."/>
            <person name="Meyerdierks A."/>
            <person name="Storesund J.E."/>
            <person name="Kallscheuer N."/>
            <person name="Luecker S."/>
            <person name="Lage O.M."/>
            <person name="Pohl T."/>
            <person name="Merkel B.J."/>
            <person name="Hornburger P."/>
            <person name="Mueller R.-W."/>
            <person name="Bruemmer F."/>
            <person name="Labrenz M."/>
            <person name="Spormann A.M."/>
            <person name="Op den Camp H."/>
            <person name="Overmann J."/>
            <person name="Amann R."/>
            <person name="Jetten M.S.M."/>
            <person name="Mascher T."/>
            <person name="Medema M.H."/>
            <person name="Devos D.P."/>
            <person name="Kaster A.-K."/>
            <person name="Ovreas L."/>
            <person name="Rohde M."/>
            <person name="Galperin M.Y."/>
            <person name="Jogler C."/>
        </authorList>
    </citation>
    <scope>NUCLEOTIDE SEQUENCE [LARGE SCALE GENOMIC DNA]</scope>
    <source>
        <strain evidence="2 3">CA12</strain>
    </source>
</reference>
<dbReference type="RefSeq" id="WP_145357460.1">
    <property type="nucleotide sequence ID" value="NZ_CP036265.1"/>
</dbReference>
<dbReference type="PANTHER" id="PTHR30007">
    <property type="entry name" value="PHP DOMAIN PROTEIN"/>
    <property type="match status" value="1"/>
</dbReference>
<dbReference type="KEGG" id="acaf:CA12_06540"/>
<evidence type="ECO:0000313" key="2">
    <source>
        <dbReference type="EMBL" id="QDT14579.1"/>
    </source>
</evidence>
<gene>
    <name evidence="2" type="ORF">CA12_06540</name>
</gene>
<evidence type="ECO:0000313" key="3">
    <source>
        <dbReference type="Proteomes" id="UP000318741"/>
    </source>
</evidence>
<dbReference type="Proteomes" id="UP000318741">
    <property type="component" value="Chromosome"/>
</dbReference>
<dbReference type="OrthoDB" id="120306at2"/>
<proteinExistence type="predicted"/>